<dbReference type="SUPFAM" id="SSF52540">
    <property type="entry name" value="P-loop containing nucleoside triphosphate hydrolases"/>
    <property type="match status" value="2"/>
</dbReference>
<evidence type="ECO:0000313" key="3">
    <source>
        <dbReference type="Proteomes" id="UP001375743"/>
    </source>
</evidence>
<feature type="domain" description="Polyphosphate kinase-2-related" evidence="1">
    <location>
        <begin position="269"/>
        <end position="488"/>
    </location>
</feature>
<dbReference type="InterPro" id="IPR022489">
    <property type="entry name" value="PolyP_AMP_Tfrase"/>
</dbReference>
<dbReference type="InterPro" id="IPR027417">
    <property type="entry name" value="P-loop_NTPase"/>
</dbReference>
<reference evidence="2 3" key="1">
    <citation type="submission" date="2024-01" db="EMBL/GenBank/DDBJ databases">
        <title>Multi-omics insights into the function and evolution of sodium benzoate biodegradation pathways in Benzoatithermus flavus gen. nov., sp. nov. from hot spring.</title>
        <authorList>
            <person name="Hu C.-J."/>
            <person name="Li W.-J."/>
        </authorList>
    </citation>
    <scope>NUCLEOTIDE SEQUENCE [LARGE SCALE GENOMIC DNA]</scope>
    <source>
        <strain evidence="2 3">SYSU G07066</strain>
    </source>
</reference>
<dbReference type="GO" id="GO:0016740">
    <property type="term" value="F:transferase activity"/>
    <property type="evidence" value="ECO:0007669"/>
    <property type="project" value="UniProtKB-KW"/>
</dbReference>
<gene>
    <name evidence="2" type="primary">pap</name>
    <name evidence="2" type="ORF">U1T56_15140</name>
</gene>
<dbReference type="EC" id="2.7.4.33" evidence="2"/>
<dbReference type="InterPro" id="IPR022488">
    <property type="entry name" value="PPK2-related"/>
</dbReference>
<dbReference type="EMBL" id="JBBLZC010000015">
    <property type="protein sequence ID" value="MEK0084490.1"/>
    <property type="molecule type" value="Genomic_DNA"/>
</dbReference>
<accession>A0ABU8XTF2</accession>
<keyword evidence="2" id="KW-0808">Transferase</keyword>
<evidence type="ECO:0000259" key="1">
    <source>
        <dbReference type="Pfam" id="PF03976"/>
    </source>
</evidence>
<protein>
    <submittedName>
        <fullName evidence="2">Polyphosphate:AMP phosphotransferase</fullName>
        <ecNumber evidence="2">2.7.4.33</ecNumber>
    </submittedName>
</protein>
<feature type="domain" description="Polyphosphate kinase-2-related" evidence="1">
    <location>
        <begin position="11"/>
        <end position="233"/>
    </location>
</feature>
<evidence type="ECO:0000313" key="2">
    <source>
        <dbReference type="EMBL" id="MEK0084490.1"/>
    </source>
</evidence>
<dbReference type="PANTHER" id="PTHR34383">
    <property type="entry name" value="POLYPHOSPHATE:AMP PHOSPHOTRANSFERASE-RELATED"/>
    <property type="match status" value="1"/>
</dbReference>
<comment type="caution">
    <text evidence="2">The sequence shown here is derived from an EMBL/GenBank/DDBJ whole genome shotgun (WGS) entry which is preliminary data.</text>
</comment>
<dbReference type="RefSeq" id="WP_418160342.1">
    <property type="nucleotide sequence ID" value="NZ_JBBLZC010000015.1"/>
</dbReference>
<sequence>MFESALIEHKFDKEAYEREEPALRTGLLEAQLELVEKQSFAAVIVITGMDGAGKGDVIHRLLEWLDPRHVQVDAYGDPDDTESSRPRMWRYWRDLPPKGRISIVFGSWYTDPLKSRLRGDNGRSRFERELAAINRFEEMLTSEGILLLKFLLVVSPEEQKRRLGAFERRTGVKSRALEEWADVKSRKRIRPIVEDLVRRTSTDHAPWIVLPSDDPEYRDLTFGRTILEALRQRLEQPTVLATAPFPATIPNIDRRTVLDTLDLSRKLPSNAYKKALEEAQARLLALSQGKRFQDRALVAAFEGHDAAGKGGAIRRVAFALDPRRYRVHPIAAPTDEEKARPYLWRFWRHVPRRGHMALFDRSWYGRVLVERVEGFASEAEWLRAYGEINDFEEELTRGGIVVAKFWLAITKEEQLRRFEAREEIAYKHYKITPEDWRNREKWDRYQLAIGDMIDRTSTPEAPWTLVEAEDKRWARVKVLETICERLEQAL</sequence>
<proteinExistence type="predicted"/>
<dbReference type="PANTHER" id="PTHR34383:SF3">
    <property type="entry name" value="POLYPHOSPHATE:AMP PHOSPHOTRANSFERASE"/>
    <property type="match status" value="1"/>
</dbReference>
<keyword evidence="3" id="KW-1185">Reference proteome</keyword>
<organism evidence="2 3">
    <name type="scientific">Benzoatithermus flavus</name>
    <dbReference type="NCBI Taxonomy" id="3108223"/>
    <lineage>
        <taxon>Bacteria</taxon>
        <taxon>Pseudomonadati</taxon>
        <taxon>Pseudomonadota</taxon>
        <taxon>Alphaproteobacteria</taxon>
        <taxon>Geminicoccales</taxon>
        <taxon>Geminicoccaceae</taxon>
        <taxon>Benzoatithermus</taxon>
    </lineage>
</organism>
<dbReference type="Proteomes" id="UP001375743">
    <property type="component" value="Unassembled WGS sequence"/>
</dbReference>
<dbReference type="Pfam" id="PF03976">
    <property type="entry name" value="PPK2"/>
    <property type="match status" value="2"/>
</dbReference>
<name>A0ABU8XTF2_9PROT</name>
<dbReference type="Gene3D" id="3.40.50.300">
    <property type="entry name" value="P-loop containing nucleotide triphosphate hydrolases"/>
    <property type="match status" value="2"/>
</dbReference>
<dbReference type="NCBIfam" id="TIGR03708">
    <property type="entry name" value="poly_P_AMP_trns"/>
    <property type="match status" value="1"/>
</dbReference>